<name>A0A917HKN0_9BACL</name>
<gene>
    <name evidence="1" type="ORF">GCM10010918_44200</name>
</gene>
<proteinExistence type="predicted"/>
<comment type="caution">
    <text evidence="1">The sequence shown here is derived from an EMBL/GenBank/DDBJ whole genome shotgun (WGS) entry which is preliminary data.</text>
</comment>
<evidence type="ECO:0000313" key="2">
    <source>
        <dbReference type="Proteomes" id="UP000600247"/>
    </source>
</evidence>
<protein>
    <submittedName>
        <fullName evidence="1">Uncharacterized protein</fullName>
    </submittedName>
</protein>
<sequence length="298" mass="33963">MAKSITTEEKNLQRAKGSIWRKKDEALCREIMENQRFMSQAGELSQAETMEMLALLLNSCRNSLVRVKNSSKPSYYGKPHQFTHRHEMISEIIHITEFLNDWMTQYTKYKQNRRMDNRPSLGRINHDLGYSLDNLGVQAYSSNAAQRAGERFSKQCIALVVNKADDTGMLFESPSSTNAIARINEVMELDITRSMLKGNLDNGLTRMDKDYSVFLVSRDRLLEAPKVVDVGVTMHNIIDDASVRLVALPGISEVGCSKVRLQVDDIGIIYADFVEEVEVENEKYKELKIIEMKEAIKS</sequence>
<organism evidence="1 2">
    <name type="scientific">Paenibacillus radicis</name>
    <name type="common">ex Gao et al. 2016</name>
    <dbReference type="NCBI Taxonomy" id="1737354"/>
    <lineage>
        <taxon>Bacteria</taxon>
        <taxon>Bacillati</taxon>
        <taxon>Bacillota</taxon>
        <taxon>Bacilli</taxon>
        <taxon>Bacillales</taxon>
        <taxon>Paenibacillaceae</taxon>
        <taxon>Paenibacillus</taxon>
    </lineage>
</organism>
<keyword evidence="2" id="KW-1185">Reference proteome</keyword>
<dbReference type="Proteomes" id="UP000600247">
    <property type="component" value="Unassembled WGS sequence"/>
</dbReference>
<evidence type="ECO:0000313" key="1">
    <source>
        <dbReference type="EMBL" id="GGG82025.1"/>
    </source>
</evidence>
<dbReference type="EMBL" id="BMHY01000010">
    <property type="protein sequence ID" value="GGG82025.1"/>
    <property type="molecule type" value="Genomic_DNA"/>
</dbReference>
<dbReference type="AlphaFoldDB" id="A0A917HKN0"/>
<reference evidence="1 2" key="1">
    <citation type="journal article" date="2014" name="Int. J. Syst. Evol. Microbiol.">
        <title>Complete genome sequence of Corynebacterium casei LMG S-19264T (=DSM 44701T), isolated from a smear-ripened cheese.</title>
        <authorList>
            <consortium name="US DOE Joint Genome Institute (JGI-PGF)"/>
            <person name="Walter F."/>
            <person name="Albersmeier A."/>
            <person name="Kalinowski J."/>
            <person name="Ruckert C."/>
        </authorList>
    </citation>
    <scope>NUCLEOTIDE SEQUENCE [LARGE SCALE GENOMIC DNA]</scope>
    <source>
        <strain evidence="1 2">CGMCC 1.15286</strain>
    </source>
</reference>
<dbReference type="RefSeq" id="WP_188891475.1">
    <property type="nucleotide sequence ID" value="NZ_BMHY01000010.1"/>
</dbReference>
<accession>A0A917HKN0</accession>